<dbReference type="SMART" id="SM00487">
    <property type="entry name" value="DEXDc"/>
    <property type="match status" value="1"/>
</dbReference>
<dbReference type="OrthoDB" id="10261904at2759"/>
<evidence type="ECO:0000256" key="6">
    <source>
        <dbReference type="ARBA" id="ARBA00022806"/>
    </source>
</evidence>
<keyword evidence="6 11" id="KW-0347">Helicase</keyword>
<dbReference type="InterPro" id="IPR000629">
    <property type="entry name" value="RNA-helicase_DEAD-box_CS"/>
</dbReference>
<evidence type="ECO:0000256" key="10">
    <source>
        <dbReference type="PROSITE-ProRule" id="PRU00552"/>
    </source>
</evidence>
<protein>
    <recommendedName>
        <fullName evidence="18">ATP-dependent RNA helicase DBP8</fullName>
    </recommendedName>
</protein>
<dbReference type="CDD" id="cd17955">
    <property type="entry name" value="DEADc_DDX49"/>
    <property type="match status" value="1"/>
</dbReference>
<keyword evidence="7 11" id="KW-0067">ATP-binding</keyword>
<dbReference type="InterPro" id="IPR014001">
    <property type="entry name" value="Helicase_ATP-bd"/>
</dbReference>
<dbReference type="Proteomes" id="UP000095023">
    <property type="component" value="Unassembled WGS sequence"/>
</dbReference>
<dbReference type="PROSITE" id="PS51194">
    <property type="entry name" value="HELICASE_CTER"/>
    <property type="match status" value="1"/>
</dbReference>
<evidence type="ECO:0000259" key="15">
    <source>
        <dbReference type="PROSITE" id="PS51195"/>
    </source>
</evidence>
<dbReference type="AlphaFoldDB" id="A0A1E4TMH7"/>
<dbReference type="GO" id="GO:0016887">
    <property type="term" value="F:ATP hydrolysis activity"/>
    <property type="evidence" value="ECO:0007669"/>
    <property type="project" value="EnsemblFungi"/>
</dbReference>
<dbReference type="GO" id="GO:0000472">
    <property type="term" value="P:endonucleolytic cleavage to generate mature 5'-end of SSU-rRNA from (SSU-rRNA, 5.8S rRNA, LSU-rRNA)"/>
    <property type="evidence" value="ECO:0007669"/>
    <property type="project" value="EnsemblFungi"/>
</dbReference>
<keyword evidence="4 11" id="KW-0547">Nucleotide-binding</keyword>
<dbReference type="GO" id="GO:0000447">
    <property type="term" value="P:endonucleolytic cleavage in ITS1 to separate SSU-rRNA from 5.8S rRNA and LSU-rRNA from tricistronic rRNA transcript (SSU-rRNA, 5.8S rRNA, LSU-rRNA)"/>
    <property type="evidence" value="ECO:0007669"/>
    <property type="project" value="EnsemblFungi"/>
</dbReference>
<feature type="domain" description="DEAD-box RNA helicase Q" evidence="15">
    <location>
        <begin position="2"/>
        <end position="30"/>
    </location>
</feature>
<keyword evidence="8" id="KW-0694">RNA-binding</keyword>
<feature type="domain" description="Helicase ATP-binding" evidence="13">
    <location>
        <begin position="33"/>
        <end position="209"/>
    </location>
</feature>
<dbReference type="SUPFAM" id="SSF52540">
    <property type="entry name" value="P-loop containing nucleoside triphosphate hydrolases"/>
    <property type="match status" value="1"/>
</dbReference>
<dbReference type="GO" id="GO:0032040">
    <property type="term" value="C:small-subunit processome"/>
    <property type="evidence" value="ECO:0007669"/>
    <property type="project" value="EnsemblFungi"/>
</dbReference>
<dbReference type="CDD" id="cd18787">
    <property type="entry name" value="SF2_C_DEAD"/>
    <property type="match status" value="1"/>
</dbReference>
<dbReference type="GO" id="GO:0003723">
    <property type="term" value="F:RNA binding"/>
    <property type="evidence" value="ECO:0007669"/>
    <property type="project" value="UniProtKB-KW"/>
</dbReference>
<dbReference type="PROSITE" id="PS51192">
    <property type="entry name" value="HELICASE_ATP_BIND_1"/>
    <property type="match status" value="1"/>
</dbReference>
<organism evidence="16 17">
    <name type="scientific">Tortispora caseinolytica NRRL Y-17796</name>
    <dbReference type="NCBI Taxonomy" id="767744"/>
    <lineage>
        <taxon>Eukaryota</taxon>
        <taxon>Fungi</taxon>
        <taxon>Dikarya</taxon>
        <taxon>Ascomycota</taxon>
        <taxon>Saccharomycotina</taxon>
        <taxon>Trigonopsidomycetes</taxon>
        <taxon>Trigonopsidales</taxon>
        <taxon>Trigonopsidaceae</taxon>
        <taxon>Tortispora</taxon>
    </lineage>
</organism>
<dbReference type="PANTHER" id="PTHR47959:SF24">
    <property type="entry name" value="ATP-DEPENDENT RNA HELICASE"/>
    <property type="match status" value="1"/>
</dbReference>
<feature type="domain" description="Helicase C-terminal" evidence="14">
    <location>
        <begin position="231"/>
        <end position="393"/>
    </location>
</feature>
<dbReference type="SMART" id="SM00490">
    <property type="entry name" value="HELICc"/>
    <property type="match status" value="1"/>
</dbReference>
<feature type="compositionally biased region" description="Basic residues" evidence="12">
    <location>
        <begin position="424"/>
        <end position="442"/>
    </location>
</feature>
<evidence type="ECO:0000256" key="1">
    <source>
        <dbReference type="ARBA" id="ARBA00004123"/>
    </source>
</evidence>
<dbReference type="GO" id="GO:0003724">
    <property type="term" value="F:RNA helicase activity"/>
    <property type="evidence" value="ECO:0007669"/>
    <property type="project" value="EnsemblFungi"/>
</dbReference>
<evidence type="ECO:0008006" key="18">
    <source>
        <dbReference type="Google" id="ProtNLM"/>
    </source>
</evidence>
<dbReference type="Pfam" id="PF00271">
    <property type="entry name" value="Helicase_C"/>
    <property type="match status" value="1"/>
</dbReference>
<keyword evidence="2" id="KW-0690">Ribosome biogenesis</keyword>
<gene>
    <name evidence="16" type="ORF">CANCADRAFT_21508</name>
</gene>
<feature type="short sequence motif" description="Q motif" evidence="10">
    <location>
        <begin position="2"/>
        <end position="30"/>
    </location>
</feature>
<proteinExistence type="inferred from homology"/>
<keyword evidence="5 11" id="KW-0378">Hydrolase</keyword>
<evidence type="ECO:0000256" key="5">
    <source>
        <dbReference type="ARBA" id="ARBA00022801"/>
    </source>
</evidence>
<keyword evidence="3" id="KW-0698">rRNA processing</keyword>
<evidence type="ECO:0000256" key="11">
    <source>
        <dbReference type="RuleBase" id="RU000492"/>
    </source>
</evidence>
<dbReference type="InterPro" id="IPR001650">
    <property type="entry name" value="Helicase_C-like"/>
</dbReference>
<dbReference type="PANTHER" id="PTHR47959">
    <property type="entry name" value="ATP-DEPENDENT RNA HELICASE RHLE-RELATED"/>
    <property type="match status" value="1"/>
</dbReference>
<dbReference type="GO" id="GO:0000480">
    <property type="term" value="P:endonucleolytic cleavage in 5'-ETS of tricistronic rRNA transcript (SSU-rRNA, 5.8S rRNA, LSU-rRNA)"/>
    <property type="evidence" value="ECO:0007669"/>
    <property type="project" value="EnsemblFungi"/>
</dbReference>
<evidence type="ECO:0000313" key="16">
    <source>
        <dbReference type="EMBL" id="ODV92951.1"/>
    </source>
</evidence>
<dbReference type="GO" id="GO:0005524">
    <property type="term" value="F:ATP binding"/>
    <property type="evidence" value="ECO:0007669"/>
    <property type="project" value="UniProtKB-KW"/>
</dbReference>
<evidence type="ECO:0000256" key="8">
    <source>
        <dbReference type="ARBA" id="ARBA00022884"/>
    </source>
</evidence>
<dbReference type="InterPro" id="IPR050079">
    <property type="entry name" value="DEAD_box_RNA_helicase"/>
</dbReference>
<evidence type="ECO:0000256" key="2">
    <source>
        <dbReference type="ARBA" id="ARBA00022517"/>
    </source>
</evidence>
<evidence type="ECO:0000256" key="9">
    <source>
        <dbReference type="ARBA" id="ARBA00023242"/>
    </source>
</evidence>
<evidence type="ECO:0000256" key="12">
    <source>
        <dbReference type="SAM" id="MobiDB-lite"/>
    </source>
</evidence>
<dbReference type="GO" id="GO:0005829">
    <property type="term" value="C:cytosol"/>
    <property type="evidence" value="ECO:0007669"/>
    <property type="project" value="TreeGrafter"/>
</dbReference>
<reference evidence="17" key="1">
    <citation type="submission" date="2016-02" db="EMBL/GenBank/DDBJ databases">
        <title>Comparative genomics of biotechnologically important yeasts.</title>
        <authorList>
            <consortium name="DOE Joint Genome Institute"/>
            <person name="Riley R."/>
            <person name="Haridas S."/>
            <person name="Wolfe K.H."/>
            <person name="Lopes M.R."/>
            <person name="Hittinger C.T."/>
            <person name="Goker M."/>
            <person name="Salamov A."/>
            <person name="Wisecaver J."/>
            <person name="Long T.M."/>
            <person name="Aerts A.L."/>
            <person name="Barry K."/>
            <person name="Choi C."/>
            <person name="Clum A."/>
            <person name="Coughlan A.Y."/>
            <person name="Deshpande S."/>
            <person name="Douglass A.P."/>
            <person name="Hanson S.J."/>
            <person name="Klenk H.-P."/>
            <person name="Labutti K."/>
            <person name="Lapidus A."/>
            <person name="Lindquist E."/>
            <person name="Lipzen A."/>
            <person name="Meier-Kolthoff J.P."/>
            <person name="Ohm R.A."/>
            <person name="Otillar R.P."/>
            <person name="Pangilinan J."/>
            <person name="Peng Y."/>
            <person name="Rokas A."/>
            <person name="Rosa C.A."/>
            <person name="Scheuner C."/>
            <person name="Sibirny A.A."/>
            <person name="Slot J.C."/>
            <person name="Stielow J.B."/>
            <person name="Sun H."/>
            <person name="Kurtzman C.P."/>
            <person name="Blackwell M."/>
            <person name="Jeffries T.W."/>
            <person name="Grigoriev I.V."/>
        </authorList>
    </citation>
    <scope>NUCLEOTIDE SEQUENCE [LARGE SCALE GENOMIC DNA]</scope>
    <source>
        <strain evidence="17">NRRL Y-17796</strain>
    </source>
</reference>
<dbReference type="InterPro" id="IPR014014">
    <property type="entry name" value="RNA_helicase_DEAD_Q_motif"/>
</dbReference>
<evidence type="ECO:0000313" key="17">
    <source>
        <dbReference type="Proteomes" id="UP000095023"/>
    </source>
</evidence>
<sequence>MSSFTKLGLDPWLDDTLRSMKITSPSQIQSSCIPEILKGRDCIAGAKTGSGKTIAFMAPILHNWARDPSAIYALVLTPTRELAMQIAEQVAALGAPVSCKQSVVIGGMDSIPQSISLANKPNIVVATPGRLADIIKSNGPEVTDSLKRIKYLVLDEADRLLTPTFAEDLDTCITAIPKSDDRQTLLFTATITDAVRSLKDKFAPQGKPPVFVVELDSVLDQSINKIKVPERLSQYYIFLPSYVREAYLHCLLTNEDNADKTCIVFVNHTRTAEILARMLKHLEVRVTALHSQMKQRARIDSLARFRVGAARVLVATDVASRGLDIPNVSLVVNYSIPSDAHDYFHRVGRTARAGNRGTSISLVSERDVDRIHNIENHMTVKLEKYSDKLLNEDMVVEKSIQPVAVAKRQAILELEKDDSSNPREKRRKQRKLTAIGMHKKRI</sequence>
<evidence type="ECO:0000256" key="7">
    <source>
        <dbReference type="ARBA" id="ARBA00022840"/>
    </source>
</evidence>
<evidence type="ECO:0000256" key="4">
    <source>
        <dbReference type="ARBA" id="ARBA00022741"/>
    </source>
</evidence>
<dbReference type="InterPro" id="IPR011545">
    <property type="entry name" value="DEAD/DEAH_box_helicase_dom"/>
</dbReference>
<name>A0A1E4TMH7_9ASCO</name>
<dbReference type="Gene3D" id="3.40.50.300">
    <property type="entry name" value="P-loop containing nucleotide triphosphate hydrolases"/>
    <property type="match status" value="2"/>
</dbReference>
<feature type="region of interest" description="Disordered" evidence="12">
    <location>
        <begin position="416"/>
        <end position="442"/>
    </location>
</feature>
<accession>A0A1E4TMH7</accession>
<comment type="similarity">
    <text evidence="11">Belongs to the DEAD box helicase family.</text>
</comment>
<dbReference type="InterPro" id="IPR027417">
    <property type="entry name" value="P-loop_NTPase"/>
</dbReference>
<comment type="subcellular location">
    <subcellularLocation>
        <location evidence="1">Nucleus</location>
    </subcellularLocation>
</comment>
<keyword evidence="17" id="KW-1185">Reference proteome</keyword>
<dbReference type="PROSITE" id="PS51195">
    <property type="entry name" value="Q_MOTIF"/>
    <property type="match status" value="1"/>
</dbReference>
<dbReference type="EMBL" id="KV453841">
    <property type="protein sequence ID" value="ODV92951.1"/>
    <property type="molecule type" value="Genomic_DNA"/>
</dbReference>
<dbReference type="PROSITE" id="PS00039">
    <property type="entry name" value="DEAD_ATP_HELICASE"/>
    <property type="match status" value="1"/>
</dbReference>
<dbReference type="Pfam" id="PF00270">
    <property type="entry name" value="DEAD"/>
    <property type="match status" value="1"/>
</dbReference>
<keyword evidence="9" id="KW-0539">Nucleus</keyword>
<evidence type="ECO:0000259" key="14">
    <source>
        <dbReference type="PROSITE" id="PS51194"/>
    </source>
</evidence>
<evidence type="ECO:0000256" key="3">
    <source>
        <dbReference type="ARBA" id="ARBA00022552"/>
    </source>
</evidence>
<evidence type="ECO:0000259" key="13">
    <source>
        <dbReference type="PROSITE" id="PS51192"/>
    </source>
</evidence>